<evidence type="ECO:0000313" key="3">
    <source>
        <dbReference type="Proteomes" id="UP000622890"/>
    </source>
</evidence>
<dbReference type="PANTHER" id="PTHR46438:SF11">
    <property type="entry name" value="LIPASE-RELATED"/>
    <property type="match status" value="1"/>
</dbReference>
<dbReference type="Pfam" id="PF00561">
    <property type="entry name" value="Abhydrolase_1"/>
    <property type="match status" value="1"/>
</dbReference>
<organism evidence="2 3">
    <name type="scientific">Noviherbaspirillum pedocola</name>
    <dbReference type="NCBI Taxonomy" id="2801341"/>
    <lineage>
        <taxon>Bacteria</taxon>
        <taxon>Pseudomonadati</taxon>
        <taxon>Pseudomonadota</taxon>
        <taxon>Betaproteobacteria</taxon>
        <taxon>Burkholderiales</taxon>
        <taxon>Oxalobacteraceae</taxon>
        <taxon>Noviherbaspirillum</taxon>
    </lineage>
</organism>
<protein>
    <submittedName>
        <fullName evidence="2">Alpha/beta fold hydrolase</fullName>
    </submittedName>
</protein>
<dbReference type="PRINTS" id="PR00111">
    <property type="entry name" value="ABHYDROLASE"/>
</dbReference>
<dbReference type="SUPFAM" id="SSF53474">
    <property type="entry name" value="alpha/beta-Hydrolases"/>
    <property type="match status" value="1"/>
</dbReference>
<keyword evidence="2" id="KW-0378">Hydrolase</keyword>
<accession>A0A934STM3</accession>
<gene>
    <name evidence="2" type="ORF">JJB74_10265</name>
</gene>
<dbReference type="PANTHER" id="PTHR46438">
    <property type="entry name" value="ALPHA/BETA-HYDROLASES SUPERFAMILY PROTEIN"/>
    <property type="match status" value="1"/>
</dbReference>
<sequence>MAWRSFGEGKPVVLLHGGHGSWLHWVRNIAALSERHSVWLPDMPGYGDSDAATSADLGAVVAPTIAGLDSFFGVDGVIDLVGFSFGGLVAAQIAATRGKVRRLALLGPAGHGSLRRPRGKLLQWRGAAEAHDEAALGEIMRHNLAMHMLHDPARIDALALQVHIDSCIRTRFRSKGLARSGGLYAALGQTDAEALVVWGEHDVTADPEAVLRVLKDACPRVRTHIVPGAGHWVQYDGADEINRLLVPWLA</sequence>
<dbReference type="InterPro" id="IPR000073">
    <property type="entry name" value="AB_hydrolase_1"/>
</dbReference>
<dbReference type="Proteomes" id="UP000622890">
    <property type="component" value="Unassembled WGS sequence"/>
</dbReference>
<dbReference type="InterPro" id="IPR029058">
    <property type="entry name" value="AB_hydrolase_fold"/>
</dbReference>
<evidence type="ECO:0000259" key="1">
    <source>
        <dbReference type="Pfam" id="PF00561"/>
    </source>
</evidence>
<dbReference type="Gene3D" id="3.40.50.1820">
    <property type="entry name" value="alpha/beta hydrolase"/>
    <property type="match status" value="1"/>
</dbReference>
<evidence type="ECO:0000313" key="2">
    <source>
        <dbReference type="EMBL" id="MBK4734991.1"/>
    </source>
</evidence>
<dbReference type="EMBL" id="JAEPBG010000003">
    <property type="protein sequence ID" value="MBK4734991.1"/>
    <property type="molecule type" value="Genomic_DNA"/>
</dbReference>
<dbReference type="AlphaFoldDB" id="A0A934STM3"/>
<name>A0A934STM3_9BURK</name>
<comment type="caution">
    <text evidence="2">The sequence shown here is derived from an EMBL/GenBank/DDBJ whole genome shotgun (WGS) entry which is preliminary data.</text>
</comment>
<keyword evidence="3" id="KW-1185">Reference proteome</keyword>
<reference evidence="2" key="1">
    <citation type="submission" date="2021-01" db="EMBL/GenBank/DDBJ databases">
        <title>Genome sequence of strain Noviherbaspirillum sp. DKR-6.</title>
        <authorList>
            <person name="Chaudhary D.K."/>
        </authorList>
    </citation>
    <scope>NUCLEOTIDE SEQUENCE</scope>
    <source>
        <strain evidence="2">DKR-6</strain>
    </source>
</reference>
<feature type="domain" description="AB hydrolase-1" evidence="1">
    <location>
        <begin position="10"/>
        <end position="237"/>
    </location>
</feature>
<proteinExistence type="predicted"/>
<dbReference type="GO" id="GO:0016787">
    <property type="term" value="F:hydrolase activity"/>
    <property type="evidence" value="ECO:0007669"/>
    <property type="project" value="UniProtKB-KW"/>
</dbReference>